<dbReference type="InterPro" id="IPR007149">
    <property type="entry name" value="Leo1"/>
</dbReference>
<evidence type="ECO:0000313" key="2">
    <source>
        <dbReference type="Proteomes" id="UP001196413"/>
    </source>
</evidence>
<dbReference type="GO" id="GO:0032968">
    <property type="term" value="P:positive regulation of transcription elongation by RNA polymerase II"/>
    <property type="evidence" value="ECO:0007669"/>
    <property type="project" value="TreeGrafter"/>
</dbReference>
<organism evidence="1 2">
    <name type="scientific">Parelaphostrongylus tenuis</name>
    <name type="common">Meningeal worm</name>
    <dbReference type="NCBI Taxonomy" id="148309"/>
    <lineage>
        <taxon>Eukaryota</taxon>
        <taxon>Metazoa</taxon>
        <taxon>Ecdysozoa</taxon>
        <taxon>Nematoda</taxon>
        <taxon>Chromadorea</taxon>
        <taxon>Rhabditida</taxon>
        <taxon>Rhabditina</taxon>
        <taxon>Rhabditomorpha</taxon>
        <taxon>Strongyloidea</taxon>
        <taxon>Metastrongylidae</taxon>
        <taxon>Parelaphostrongylus</taxon>
    </lineage>
</organism>
<protein>
    <submittedName>
        <fullName evidence="1">Paf1 complex component</fullName>
    </submittedName>
</protein>
<dbReference type="EMBL" id="JAHQIW010007377">
    <property type="protein sequence ID" value="KAJ1374012.1"/>
    <property type="molecule type" value="Genomic_DNA"/>
</dbReference>
<reference evidence="1" key="1">
    <citation type="submission" date="2021-06" db="EMBL/GenBank/DDBJ databases">
        <title>Parelaphostrongylus tenuis whole genome reference sequence.</title>
        <authorList>
            <person name="Garwood T.J."/>
            <person name="Larsen P.A."/>
            <person name="Fountain-Jones N.M."/>
            <person name="Garbe J.R."/>
            <person name="Macchietto M.G."/>
            <person name="Kania S.A."/>
            <person name="Gerhold R.W."/>
            <person name="Richards J.E."/>
            <person name="Wolf T.M."/>
        </authorList>
    </citation>
    <scope>NUCLEOTIDE SEQUENCE</scope>
    <source>
        <strain evidence="1">MNPRO001-30</strain>
        <tissue evidence="1">Meninges</tissue>
    </source>
</reference>
<dbReference type="PANTHER" id="PTHR23146:SF0">
    <property type="entry name" value="RNA POLYMERASE-ASSOCIATED PROTEIN LEO1"/>
    <property type="match status" value="1"/>
</dbReference>
<dbReference type="PANTHER" id="PTHR23146">
    <property type="entry name" value="LEO1 PROTEIN"/>
    <property type="match status" value="1"/>
</dbReference>
<sequence>MSKVECDFGDGVQFMKIPNFFSVAMKPFDPETYEDEDEEQVDDEGRTRLKLKVENTIRWRFAQDAEGNIIKESNAKIVRWSDGRCVLM</sequence>
<evidence type="ECO:0000313" key="1">
    <source>
        <dbReference type="EMBL" id="KAJ1374012.1"/>
    </source>
</evidence>
<dbReference type="GO" id="GO:0006368">
    <property type="term" value="P:transcription elongation by RNA polymerase II"/>
    <property type="evidence" value="ECO:0007669"/>
    <property type="project" value="InterPro"/>
</dbReference>
<keyword evidence="2" id="KW-1185">Reference proteome</keyword>
<dbReference type="GO" id="GO:1990269">
    <property type="term" value="F:RNA polymerase II C-terminal domain phosphoserine binding"/>
    <property type="evidence" value="ECO:0007669"/>
    <property type="project" value="TreeGrafter"/>
</dbReference>
<name>A0AAD5RCX0_PARTN</name>
<dbReference type="Pfam" id="PF04004">
    <property type="entry name" value="Leo1"/>
    <property type="match status" value="1"/>
</dbReference>
<comment type="caution">
    <text evidence="1">The sequence shown here is derived from an EMBL/GenBank/DDBJ whole genome shotgun (WGS) entry which is preliminary data.</text>
</comment>
<gene>
    <name evidence="1" type="primary">LEO1_2</name>
    <name evidence="1" type="ORF">KIN20_036597</name>
</gene>
<dbReference type="AlphaFoldDB" id="A0AAD5RCX0"/>
<proteinExistence type="predicted"/>
<dbReference type="Proteomes" id="UP001196413">
    <property type="component" value="Unassembled WGS sequence"/>
</dbReference>
<accession>A0AAD5RCX0</accession>
<dbReference type="GO" id="GO:0016593">
    <property type="term" value="C:Cdc73/Paf1 complex"/>
    <property type="evidence" value="ECO:0007669"/>
    <property type="project" value="InterPro"/>
</dbReference>